<evidence type="ECO:0000256" key="6">
    <source>
        <dbReference type="ARBA" id="ARBA00022989"/>
    </source>
</evidence>
<proteinExistence type="inferred from homology"/>
<comment type="subcellular location">
    <subcellularLocation>
        <location evidence="1">Cell membrane</location>
        <topology evidence="1">Multi-pass membrane protein</topology>
    </subcellularLocation>
</comment>
<dbReference type="RefSeq" id="WP_211354469.1">
    <property type="nucleotide sequence ID" value="NZ_BAABIJ010000002.1"/>
</dbReference>
<evidence type="ECO:0000313" key="10">
    <source>
        <dbReference type="EMBL" id="TWJ11638.1"/>
    </source>
</evidence>
<dbReference type="Pfam" id="PF01594">
    <property type="entry name" value="AI-2E_transport"/>
    <property type="match status" value="1"/>
</dbReference>
<dbReference type="PANTHER" id="PTHR21716:SF53">
    <property type="entry name" value="PERMEASE PERM-RELATED"/>
    <property type="match status" value="1"/>
</dbReference>
<dbReference type="AlphaFoldDB" id="A0A562V183"/>
<accession>A0A562V183</accession>
<feature type="compositionally biased region" description="Acidic residues" evidence="8">
    <location>
        <begin position="49"/>
        <end position="58"/>
    </location>
</feature>
<name>A0A562V183_9ACTN</name>
<dbReference type="GO" id="GO:0005886">
    <property type="term" value="C:plasma membrane"/>
    <property type="evidence" value="ECO:0007669"/>
    <property type="project" value="UniProtKB-SubCell"/>
</dbReference>
<dbReference type="PANTHER" id="PTHR21716">
    <property type="entry name" value="TRANSMEMBRANE PROTEIN"/>
    <property type="match status" value="1"/>
</dbReference>
<evidence type="ECO:0000256" key="8">
    <source>
        <dbReference type="SAM" id="MobiDB-lite"/>
    </source>
</evidence>
<evidence type="ECO:0000313" key="11">
    <source>
        <dbReference type="Proteomes" id="UP000321617"/>
    </source>
</evidence>
<organism evidence="10 11">
    <name type="scientific">Stackebrandtia albiflava</name>
    <dbReference type="NCBI Taxonomy" id="406432"/>
    <lineage>
        <taxon>Bacteria</taxon>
        <taxon>Bacillati</taxon>
        <taxon>Actinomycetota</taxon>
        <taxon>Actinomycetes</taxon>
        <taxon>Glycomycetales</taxon>
        <taxon>Glycomycetaceae</taxon>
        <taxon>Stackebrandtia</taxon>
    </lineage>
</organism>
<comment type="caution">
    <text evidence="10">The sequence shown here is derived from an EMBL/GenBank/DDBJ whole genome shotgun (WGS) entry which is preliminary data.</text>
</comment>
<feature type="transmembrane region" description="Helical" evidence="9">
    <location>
        <begin position="76"/>
        <end position="94"/>
    </location>
</feature>
<evidence type="ECO:0000256" key="5">
    <source>
        <dbReference type="ARBA" id="ARBA00022692"/>
    </source>
</evidence>
<keyword evidence="4" id="KW-1003">Cell membrane</keyword>
<reference evidence="10 11" key="1">
    <citation type="journal article" date="2013" name="Stand. Genomic Sci.">
        <title>Genomic Encyclopedia of Type Strains, Phase I: The one thousand microbial genomes (KMG-I) project.</title>
        <authorList>
            <person name="Kyrpides N.C."/>
            <person name="Woyke T."/>
            <person name="Eisen J.A."/>
            <person name="Garrity G."/>
            <person name="Lilburn T.G."/>
            <person name="Beck B.J."/>
            <person name="Whitman W.B."/>
            <person name="Hugenholtz P."/>
            <person name="Klenk H.P."/>
        </authorList>
    </citation>
    <scope>NUCLEOTIDE SEQUENCE [LARGE SCALE GENOMIC DNA]</scope>
    <source>
        <strain evidence="10 11">DSM 45044</strain>
    </source>
</reference>
<keyword evidence="5 9" id="KW-0812">Transmembrane</keyword>
<feature type="transmembrane region" description="Helical" evidence="9">
    <location>
        <begin position="129"/>
        <end position="151"/>
    </location>
</feature>
<comment type="similarity">
    <text evidence="2">Belongs to the autoinducer-2 exporter (AI-2E) (TC 2.A.86) family.</text>
</comment>
<feature type="transmembrane region" description="Helical" evidence="9">
    <location>
        <begin position="373"/>
        <end position="400"/>
    </location>
</feature>
<evidence type="ECO:0000256" key="2">
    <source>
        <dbReference type="ARBA" id="ARBA00009773"/>
    </source>
</evidence>
<feature type="transmembrane region" description="Helical" evidence="9">
    <location>
        <begin position="303"/>
        <end position="330"/>
    </location>
</feature>
<keyword evidence="11" id="KW-1185">Reference proteome</keyword>
<feature type="transmembrane region" description="Helical" evidence="9">
    <location>
        <begin position="100"/>
        <end position="122"/>
    </location>
</feature>
<evidence type="ECO:0000256" key="7">
    <source>
        <dbReference type="ARBA" id="ARBA00023136"/>
    </source>
</evidence>
<feature type="transmembrane region" description="Helical" evidence="9">
    <location>
        <begin position="272"/>
        <end position="297"/>
    </location>
</feature>
<keyword evidence="6 9" id="KW-1133">Transmembrane helix</keyword>
<evidence type="ECO:0000256" key="4">
    <source>
        <dbReference type="ARBA" id="ARBA00022475"/>
    </source>
</evidence>
<gene>
    <name evidence="10" type="ORF">LX16_2365</name>
</gene>
<dbReference type="EMBL" id="VLLL01000006">
    <property type="protein sequence ID" value="TWJ11638.1"/>
    <property type="molecule type" value="Genomic_DNA"/>
</dbReference>
<keyword evidence="7 9" id="KW-0472">Membrane</keyword>
<evidence type="ECO:0000256" key="9">
    <source>
        <dbReference type="SAM" id="Phobius"/>
    </source>
</evidence>
<feature type="transmembrane region" description="Helical" evidence="9">
    <location>
        <begin position="337"/>
        <end position="353"/>
    </location>
</feature>
<feature type="transmembrane region" description="Helical" evidence="9">
    <location>
        <begin position="215"/>
        <end position="239"/>
    </location>
</feature>
<keyword evidence="3" id="KW-0813">Transport</keyword>
<dbReference type="Proteomes" id="UP000321617">
    <property type="component" value="Unassembled WGS sequence"/>
</dbReference>
<feature type="region of interest" description="Disordered" evidence="8">
    <location>
        <begin position="29"/>
        <end position="66"/>
    </location>
</feature>
<sequence length="425" mass="45350">MSRLGRTGARARQVWAALRHNPYVERVEQARRRNEDDLAPLEPPPIDPPEPEEIPEPEPEPRSDGIPNGLRIAAGWAWRTLITAAAVIAILYLADMLAVVVIPLLISLLLAAMLQPMVAMLVRWHVPRSLAAAVVLVAGLGTVAAVLTYVINQFIEGVPKLVENVQEGVQTIQTWAKEGPLHLEQKQIDDFFKQLTESLNAWLAPDPSSAAETTAVTLGVAMNILTGLFLVLFVTFFFMRDGRKIWTFLVKMLPANAFEPMMRAGNSSWRTLVSFVRATILVAVIDAVGIGAGLVLLDVPLAIPLAALVFLSAFVPIVGATVSGAVAVLVALVGDDWITALIVLGLVLAVQQLEGNVLQPLLMGRAVSIHPLAVVLAVSAGMVLGSIIGALIAVPIVAVVNAGVRQLRARPLPVEESPPPGSVST</sequence>
<dbReference type="InterPro" id="IPR002549">
    <property type="entry name" value="AI-2E-like"/>
</dbReference>
<evidence type="ECO:0000256" key="1">
    <source>
        <dbReference type="ARBA" id="ARBA00004651"/>
    </source>
</evidence>
<evidence type="ECO:0000256" key="3">
    <source>
        <dbReference type="ARBA" id="ARBA00022448"/>
    </source>
</evidence>
<dbReference type="GO" id="GO:0055085">
    <property type="term" value="P:transmembrane transport"/>
    <property type="evidence" value="ECO:0007669"/>
    <property type="project" value="TreeGrafter"/>
</dbReference>
<protein>
    <submittedName>
        <fullName evidence="10">Putative PurR-regulated permease PerM</fullName>
    </submittedName>
</protein>